<proteinExistence type="predicted"/>
<keyword evidence="4" id="KW-1185">Reference proteome</keyword>
<dbReference type="InterPro" id="IPR036188">
    <property type="entry name" value="FAD/NAD-bd_sf"/>
</dbReference>
<dbReference type="STRING" id="671065.MetMK1DRAFT_00020710"/>
<dbReference type="eggNOG" id="arCOG00755">
    <property type="taxonomic scope" value="Archaea"/>
</dbReference>
<dbReference type="GO" id="GO:0005737">
    <property type="term" value="C:cytoplasm"/>
    <property type="evidence" value="ECO:0007669"/>
    <property type="project" value="TreeGrafter"/>
</dbReference>
<keyword evidence="1" id="KW-0560">Oxidoreductase</keyword>
<dbReference type="Gene3D" id="3.50.50.60">
    <property type="entry name" value="FAD/NAD(P)-binding domain"/>
    <property type="match status" value="1"/>
</dbReference>
<dbReference type="EMBL" id="JH597768">
    <property type="protein sequence ID" value="EHP69321.1"/>
    <property type="molecule type" value="Genomic_DNA"/>
</dbReference>
<gene>
    <name evidence="3" type="ORF">MetMK1DRAFT_00020710</name>
</gene>
<dbReference type="AlphaFoldDB" id="H2C694"/>
<dbReference type="PANTHER" id="PTHR13847">
    <property type="entry name" value="SARCOSINE DEHYDROGENASE-RELATED"/>
    <property type="match status" value="1"/>
</dbReference>
<evidence type="ECO:0000313" key="4">
    <source>
        <dbReference type="Proteomes" id="UP000003980"/>
    </source>
</evidence>
<dbReference type="HOGENOM" id="CLU_007884_4_1_2"/>
<evidence type="ECO:0000313" key="3">
    <source>
        <dbReference type="EMBL" id="EHP69321.1"/>
    </source>
</evidence>
<dbReference type="InterPro" id="IPR006076">
    <property type="entry name" value="FAD-dep_OxRdtase"/>
</dbReference>
<feature type="domain" description="FAD dependent oxidoreductase" evidence="2">
    <location>
        <begin position="2"/>
        <end position="337"/>
    </location>
</feature>
<sequence length="367" mass="41174">MRVVILGAGGHGLSLAYHLVKKGINDISMVEAKRINYGSSGRNAGRYRYHFYTKENVEFAKEGIPYLLKLCKDLPLNPLCMKTGYLWILDDEKSKDVISRAHSLWSSEGVGGKFLPCNDFDFLKIEEECYLAPQDGSFHHDYLSLGMYEAIKDHVKVIIGEAMRLKVSGGKIVGVEVNGSIIPADVVAVTLGAWTGHFMKRNGIEVPVEPEKKEIFVTEDLKFRVKPLTISKRIYFSHTLKGEIIGGVEDEVPRGFGELDISVERSLSFTRTLRSLVKGAEGIRILRGWSGYYEMTPDHSHIMGFSDSWPDGLYVDAGYSGHGMMFSPYSGKIMADLIADGVKNKFTKIFSPQRFEENKLIDERMVI</sequence>
<dbReference type="GO" id="GO:0016491">
    <property type="term" value="F:oxidoreductase activity"/>
    <property type="evidence" value="ECO:0007669"/>
    <property type="project" value="UniProtKB-KW"/>
</dbReference>
<accession>H2C694</accession>
<organism evidence="3 4">
    <name type="scientific">Metallosphaera yellowstonensis MK1</name>
    <dbReference type="NCBI Taxonomy" id="671065"/>
    <lineage>
        <taxon>Archaea</taxon>
        <taxon>Thermoproteota</taxon>
        <taxon>Thermoprotei</taxon>
        <taxon>Sulfolobales</taxon>
        <taxon>Sulfolobaceae</taxon>
        <taxon>Metallosphaera</taxon>
    </lineage>
</organism>
<reference evidence="3 4" key="1">
    <citation type="submission" date="2012-01" db="EMBL/GenBank/DDBJ databases">
        <title>Improved High-Quality Draft sequence of Metallosphaera yellowstonensis MK1.</title>
        <authorList>
            <consortium name="US DOE Joint Genome Institute"/>
            <person name="Lucas S."/>
            <person name="Han J."/>
            <person name="Cheng J.-F."/>
            <person name="Goodwin L."/>
            <person name="Pitluck S."/>
            <person name="Peters L."/>
            <person name="Teshima H."/>
            <person name="Detter J.C."/>
            <person name="Han C."/>
            <person name="Tapia R."/>
            <person name="Land M."/>
            <person name="Hauser L."/>
            <person name="Kyrpides N."/>
            <person name="Kozubal M."/>
            <person name="Macur R.E."/>
            <person name="Jay Z."/>
            <person name="Inskeep W."/>
            <person name="Woyke T."/>
        </authorList>
    </citation>
    <scope>NUCLEOTIDE SEQUENCE [LARGE SCALE GENOMIC DNA]</scope>
    <source>
        <strain evidence="3 4">MK1</strain>
    </source>
</reference>
<dbReference type="Proteomes" id="UP000003980">
    <property type="component" value="Unassembled WGS sequence"/>
</dbReference>
<dbReference type="SUPFAM" id="SSF51905">
    <property type="entry name" value="FAD/NAD(P)-binding domain"/>
    <property type="match status" value="1"/>
</dbReference>
<dbReference type="RefSeq" id="WP_009073259.1">
    <property type="nucleotide sequence ID" value="NZ_JH597768.1"/>
</dbReference>
<dbReference type="PANTHER" id="PTHR13847:SF287">
    <property type="entry name" value="FAD-DEPENDENT OXIDOREDUCTASE DOMAIN-CONTAINING PROTEIN 1"/>
    <property type="match status" value="1"/>
</dbReference>
<evidence type="ECO:0000256" key="1">
    <source>
        <dbReference type="ARBA" id="ARBA00023002"/>
    </source>
</evidence>
<dbReference type="Gene3D" id="3.30.9.10">
    <property type="entry name" value="D-Amino Acid Oxidase, subunit A, domain 2"/>
    <property type="match status" value="1"/>
</dbReference>
<name>H2C694_9CREN</name>
<protein>
    <submittedName>
        <fullName evidence="3">Glycine/D-amino acid oxidase, deaminating</fullName>
    </submittedName>
</protein>
<dbReference type="Pfam" id="PF01266">
    <property type="entry name" value="DAO"/>
    <property type="match status" value="1"/>
</dbReference>
<evidence type="ECO:0000259" key="2">
    <source>
        <dbReference type="Pfam" id="PF01266"/>
    </source>
</evidence>